<dbReference type="EMBL" id="HAGN01000001">
    <property type="protein sequence ID" value="SMD29423.1"/>
    <property type="molecule type" value="Transcribed_RNA"/>
</dbReference>
<reference evidence="4" key="1">
    <citation type="submission" date="2017-03" db="EMBL/GenBank/DDBJ databases">
        <authorList>
            <person name="QRISCLOUD D."/>
        </authorList>
    </citation>
    <scope>NUCLEOTIDE SEQUENCE</scope>
</reference>
<reference evidence="4" key="2">
    <citation type="submission" date="2019-04" db="EMBL/GenBank/DDBJ databases">
        <title>Unravelling the molecular evolution of spider venoms.</title>
        <authorList>
            <person name="Pineda S."/>
        </authorList>
    </citation>
    <scope>NUCLEOTIDE SEQUENCE</scope>
</reference>
<evidence type="ECO:0000313" key="4">
    <source>
        <dbReference type="EMBL" id="SMD29423.1"/>
    </source>
</evidence>
<dbReference type="SUPFAM" id="SSF57059">
    <property type="entry name" value="omega toxin-like"/>
    <property type="match status" value="1"/>
</dbReference>
<dbReference type="InterPro" id="IPR004214">
    <property type="entry name" value="Conotoxin"/>
</dbReference>
<accession>A0A482Z612</accession>
<comment type="subcellular location">
    <subcellularLocation>
        <location evidence="1">Secreted</location>
    </subcellularLocation>
</comment>
<feature type="chain" id="PRO_5019734091" evidence="3">
    <location>
        <begin position="20"/>
        <end position="79"/>
    </location>
</feature>
<sequence length="79" mass="9032">MRVLFIIAGLALLSVVCYTSEMKERSSTNEVLSAIFSAGESQERDCLGWFSSCEPKDNKCCEGYVCEWKYPWCRYDIGK</sequence>
<feature type="signal peptide" evidence="3">
    <location>
        <begin position="1"/>
        <end position="19"/>
    </location>
</feature>
<protein>
    <submittedName>
        <fullName evidence="4">U21-Theraphotoxin-Ct1a_1</fullName>
    </submittedName>
</protein>
<name>A0A482Z612_CORTR</name>
<organism evidence="4">
    <name type="scientific">Coremiocnemis tropix</name>
    <name type="common">Australian tarantula spider</name>
    <dbReference type="NCBI Taxonomy" id="1904443"/>
    <lineage>
        <taxon>Eukaryota</taxon>
        <taxon>Metazoa</taxon>
        <taxon>Ecdysozoa</taxon>
        <taxon>Arthropoda</taxon>
        <taxon>Chelicerata</taxon>
        <taxon>Arachnida</taxon>
        <taxon>Araneae</taxon>
        <taxon>Mygalomorphae</taxon>
        <taxon>Avicularoidea</taxon>
        <taxon>Theraphosidae</taxon>
        <taxon>Coremiocnemis</taxon>
    </lineage>
</organism>
<dbReference type="Pfam" id="PF02950">
    <property type="entry name" value="Conotoxin"/>
    <property type="match status" value="1"/>
</dbReference>
<evidence type="ECO:0000256" key="1">
    <source>
        <dbReference type="ARBA" id="ARBA00004613"/>
    </source>
</evidence>
<keyword evidence="2" id="KW-0964">Secreted</keyword>
<dbReference type="GO" id="GO:0005576">
    <property type="term" value="C:extracellular region"/>
    <property type="evidence" value="ECO:0007669"/>
    <property type="project" value="UniProtKB-SubCell"/>
</dbReference>
<keyword evidence="3" id="KW-0732">Signal</keyword>
<proteinExistence type="predicted"/>
<evidence type="ECO:0000256" key="3">
    <source>
        <dbReference type="SAM" id="SignalP"/>
    </source>
</evidence>
<dbReference type="GO" id="GO:0008200">
    <property type="term" value="F:ion channel inhibitor activity"/>
    <property type="evidence" value="ECO:0007669"/>
    <property type="project" value="InterPro"/>
</dbReference>
<dbReference type="AlphaFoldDB" id="A0A482Z612"/>
<evidence type="ECO:0000256" key="2">
    <source>
        <dbReference type="ARBA" id="ARBA00022525"/>
    </source>
</evidence>